<accession>A0AAD0SNI4</accession>
<protein>
    <submittedName>
        <fullName evidence="2">Membrane protein</fullName>
    </submittedName>
</protein>
<feature type="transmembrane region" description="Helical" evidence="1">
    <location>
        <begin position="15"/>
        <end position="37"/>
    </location>
</feature>
<keyword evidence="1" id="KW-0812">Transmembrane</keyword>
<dbReference type="GeneID" id="61751414"/>
<dbReference type="Proteomes" id="UP000262029">
    <property type="component" value="Chromosome"/>
</dbReference>
<dbReference type="EMBL" id="CP032099">
    <property type="protein sequence ID" value="AXX85442.1"/>
    <property type="molecule type" value="Genomic_DNA"/>
</dbReference>
<evidence type="ECO:0000256" key="1">
    <source>
        <dbReference type="SAM" id="Phobius"/>
    </source>
</evidence>
<gene>
    <name evidence="2" type="ORF">ASKIR_1672</name>
</gene>
<evidence type="ECO:0000313" key="3">
    <source>
        <dbReference type="Proteomes" id="UP000262029"/>
    </source>
</evidence>
<dbReference type="RefSeq" id="WP_174519302.1">
    <property type="nucleotide sequence ID" value="NZ_CP032099.1"/>
</dbReference>
<organism evidence="2 3">
    <name type="scientific">Aliarcobacter skirrowii CCUG 10374</name>
    <dbReference type="NCBI Taxonomy" id="1032239"/>
    <lineage>
        <taxon>Bacteria</taxon>
        <taxon>Pseudomonadati</taxon>
        <taxon>Campylobacterota</taxon>
        <taxon>Epsilonproteobacteria</taxon>
        <taxon>Campylobacterales</taxon>
        <taxon>Arcobacteraceae</taxon>
        <taxon>Aliarcobacter</taxon>
    </lineage>
</organism>
<proteinExistence type="predicted"/>
<sequence>MVVERFSQNLINTGIFKLYVAVGFCATLIFFILNSQLFAPIEIVFGAILVTLFLRGAAHIIFSFIVRNFSLDKKVEDFDIKYNEEKIGFLLNKFKSEDYVEEDELEIKEKEIASEVNSSQNLEENK</sequence>
<dbReference type="AlphaFoldDB" id="A0AAD0SNI4"/>
<evidence type="ECO:0000313" key="2">
    <source>
        <dbReference type="EMBL" id="AXX85442.1"/>
    </source>
</evidence>
<reference evidence="2 3" key="1">
    <citation type="submission" date="2018-08" db="EMBL/GenBank/DDBJ databases">
        <title>Complete genome of the Arcobacter skirrowii type strain LMG 6621.</title>
        <authorList>
            <person name="Miller W.G."/>
            <person name="Yee E."/>
            <person name="Bono J.L."/>
        </authorList>
    </citation>
    <scope>NUCLEOTIDE SEQUENCE [LARGE SCALE GENOMIC DNA]</scope>
    <source>
        <strain evidence="2 3">CCUG 10374</strain>
    </source>
</reference>
<name>A0AAD0SNI4_9BACT</name>
<keyword evidence="1" id="KW-1133">Transmembrane helix</keyword>
<keyword evidence="1" id="KW-0472">Membrane</keyword>
<feature type="transmembrane region" description="Helical" evidence="1">
    <location>
        <begin position="43"/>
        <end position="66"/>
    </location>
</feature>